<gene>
    <name evidence="1" type="ORF">AC499_3694</name>
</gene>
<organism evidence="1 2">
    <name type="scientific">Pseudomonas amygdali pv. lachrymans</name>
    <name type="common">Pseudomonas syringae pv. lachrymans</name>
    <dbReference type="NCBI Taxonomy" id="53707"/>
    <lineage>
        <taxon>Bacteria</taxon>
        <taxon>Pseudomonadati</taxon>
        <taxon>Pseudomonadota</taxon>
        <taxon>Gammaproteobacteria</taxon>
        <taxon>Pseudomonadales</taxon>
        <taxon>Pseudomonadaceae</taxon>
        <taxon>Pseudomonas</taxon>
        <taxon>Pseudomonas amygdali</taxon>
    </lineage>
</organism>
<sequence length="43" mass="4786">MDSISVQRPDVLGIAYEKIPSNLSILQVNPSKSAEPTVQQYRI</sequence>
<name>A0ABR5KZA1_PSEAV</name>
<reference evidence="1 2" key="1">
    <citation type="submission" date="2015-07" db="EMBL/GenBank/DDBJ databases">
        <authorList>
            <person name="O'Brien H.E."/>
            <person name="Thakur S."/>
            <person name="Gong Y."/>
            <person name="Wang P.W."/>
            <person name="Guttman D.S."/>
        </authorList>
    </citation>
    <scope>NUCLEOTIDE SEQUENCE [LARGE SCALE GENOMIC DNA]</scope>
    <source>
        <strain evidence="1 2">107</strain>
    </source>
</reference>
<reference evidence="1 2" key="2">
    <citation type="submission" date="2015-10" db="EMBL/GenBank/DDBJ databases">
        <title>Comparative genomics and high-throughput reverse genetic screens identify a new phytobacterial MAMP and an Arabidopsis receptor required for immune elicitation.</title>
        <authorList>
            <person name="Mott G.A."/>
            <person name="Thakur S."/>
            <person name="Wang P.W."/>
            <person name="Desveaux D."/>
            <person name="Guttman D.S."/>
        </authorList>
    </citation>
    <scope>NUCLEOTIDE SEQUENCE [LARGE SCALE GENOMIC DNA]</scope>
    <source>
        <strain evidence="1 2">107</strain>
    </source>
</reference>
<accession>A0ABR5KZA1</accession>
<keyword evidence="2" id="KW-1185">Reference proteome</keyword>
<dbReference type="Proteomes" id="UP000037943">
    <property type="component" value="Unassembled WGS sequence"/>
</dbReference>
<proteinExistence type="predicted"/>
<protein>
    <submittedName>
        <fullName evidence="1">Uncharacterized protein</fullName>
    </submittedName>
</protein>
<dbReference type="EMBL" id="LGLK01000019">
    <property type="protein sequence ID" value="KPC20830.1"/>
    <property type="molecule type" value="Genomic_DNA"/>
</dbReference>
<comment type="caution">
    <text evidence="1">The sequence shown here is derived from an EMBL/GenBank/DDBJ whole genome shotgun (WGS) entry which is preliminary data.</text>
</comment>
<evidence type="ECO:0000313" key="2">
    <source>
        <dbReference type="Proteomes" id="UP000037943"/>
    </source>
</evidence>
<evidence type="ECO:0000313" key="1">
    <source>
        <dbReference type="EMBL" id="KPC20830.1"/>
    </source>
</evidence>